<protein>
    <submittedName>
        <fullName evidence="2">SpoIIE family protein phosphatase</fullName>
    </submittedName>
</protein>
<dbReference type="AlphaFoldDB" id="A0AB39BYU3"/>
<gene>
    <name evidence="2" type="ORF">AB3N04_10060</name>
</gene>
<feature type="domain" description="PPM-type phosphatase" evidence="1">
    <location>
        <begin position="7"/>
        <end position="198"/>
    </location>
</feature>
<dbReference type="PANTHER" id="PTHR35801">
    <property type="entry name" value="PHOSPHOSERINE PHOSPHATASE RSBX"/>
    <property type="match status" value="1"/>
</dbReference>
<dbReference type="Pfam" id="PF07228">
    <property type="entry name" value="SpoIIE"/>
    <property type="match status" value="1"/>
</dbReference>
<sequence>MINFYEHKNLEIAAVQQAKPGNIHCGDAHVVVEEKDFTICAVVDGLGSGEGASESADAAIKIIKDNRFLDVEEIVKTCNEAMVNKRGAVLTLVKVDFVKKELNYCNFGNIGFVMYFPDGTTIQPIPLRGYLSGRKAVIKSKSFSYKEGSIFMLYSDGVKIPFSKKNLLTIDSLKKEFTDLLTLDRFAIDDVTLLVGKLA</sequence>
<evidence type="ECO:0000259" key="1">
    <source>
        <dbReference type="SMART" id="SM00331"/>
    </source>
</evidence>
<organism evidence="2">
    <name type="scientific">Alkalihalophilus sp. As8PL</name>
    <dbReference type="NCBI Taxonomy" id="3237103"/>
    <lineage>
        <taxon>Bacteria</taxon>
        <taxon>Bacillati</taxon>
        <taxon>Bacillota</taxon>
        <taxon>Bacilli</taxon>
        <taxon>Bacillales</taxon>
        <taxon>Bacillaceae</taxon>
        <taxon>Alkalihalophilus</taxon>
    </lineage>
</organism>
<dbReference type="InterPro" id="IPR036457">
    <property type="entry name" value="PPM-type-like_dom_sf"/>
</dbReference>
<proteinExistence type="predicted"/>
<accession>A0AB39BYU3</accession>
<dbReference type="RefSeq" id="WP_368505873.1">
    <property type="nucleotide sequence ID" value="NZ_CP162551.1"/>
</dbReference>
<dbReference type="Gene3D" id="3.60.40.10">
    <property type="entry name" value="PPM-type phosphatase domain"/>
    <property type="match status" value="1"/>
</dbReference>
<name>A0AB39BYU3_9BACI</name>
<dbReference type="InterPro" id="IPR039248">
    <property type="entry name" value="Ptase_RsbX"/>
</dbReference>
<dbReference type="SUPFAM" id="SSF81606">
    <property type="entry name" value="PP2C-like"/>
    <property type="match status" value="1"/>
</dbReference>
<dbReference type="EMBL" id="CP162551">
    <property type="protein sequence ID" value="XDI38604.1"/>
    <property type="molecule type" value="Genomic_DNA"/>
</dbReference>
<dbReference type="PANTHER" id="PTHR35801:SF1">
    <property type="entry name" value="PHOSPHOSERINE PHOSPHATASE RSBX"/>
    <property type="match status" value="1"/>
</dbReference>
<dbReference type="InterPro" id="IPR001932">
    <property type="entry name" value="PPM-type_phosphatase-like_dom"/>
</dbReference>
<dbReference type="SMART" id="SM00331">
    <property type="entry name" value="PP2C_SIG"/>
    <property type="match status" value="1"/>
</dbReference>
<evidence type="ECO:0000313" key="2">
    <source>
        <dbReference type="EMBL" id="XDI38604.1"/>
    </source>
</evidence>
<reference evidence="2" key="1">
    <citation type="submission" date="2024-07" db="EMBL/GenBank/DDBJ databases">
        <title>Identification and characteristics of an arsenic-resistant bacterial isolate, which belongs to a novel species.</title>
        <authorList>
            <person name="Juszczyk A."/>
            <person name="Kowalczyk A."/>
            <person name="Was K."/>
            <person name="Kosowicz W."/>
            <person name="Budzyn A."/>
            <person name="Latowski D."/>
        </authorList>
    </citation>
    <scope>NUCLEOTIDE SEQUENCE</scope>
    <source>
        <strain evidence="2">As8PL</strain>
    </source>
</reference>